<proteinExistence type="predicted"/>
<evidence type="ECO:0000259" key="1">
    <source>
        <dbReference type="Pfam" id="PF00144"/>
    </source>
</evidence>
<evidence type="ECO:0000313" key="3">
    <source>
        <dbReference type="Proteomes" id="UP001217089"/>
    </source>
</evidence>
<feature type="domain" description="Beta-lactamase-related" evidence="1">
    <location>
        <begin position="47"/>
        <end position="248"/>
    </location>
</feature>
<dbReference type="EMBL" id="JARBDR010000337">
    <property type="protein sequence ID" value="KAJ8314686.1"/>
    <property type="molecule type" value="Genomic_DNA"/>
</dbReference>
<keyword evidence="3" id="KW-1185">Reference proteome</keyword>
<reference evidence="2 3" key="1">
    <citation type="submission" date="2022-12" db="EMBL/GenBank/DDBJ databases">
        <title>Chromosome-level genome of Tegillarca granosa.</title>
        <authorList>
            <person name="Kim J."/>
        </authorList>
    </citation>
    <scope>NUCLEOTIDE SEQUENCE [LARGE SCALE GENOMIC DNA]</scope>
    <source>
        <strain evidence="2">Teg-2019</strain>
        <tissue evidence="2">Adductor muscle</tissue>
    </source>
</reference>
<comment type="caution">
    <text evidence="2">The sequence shown here is derived from an EMBL/GenBank/DDBJ whole genome shotgun (WGS) entry which is preliminary data.</text>
</comment>
<dbReference type="InterPro" id="IPR001466">
    <property type="entry name" value="Beta-lactam-related"/>
</dbReference>
<dbReference type="Proteomes" id="UP001217089">
    <property type="component" value="Unassembled WGS sequence"/>
</dbReference>
<dbReference type="Gene3D" id="3.40.710.10">
    <property type="entry name" value="DD-peptidase/beta-lactamase superfamily"/>
    <property type="match status" value="1"/>
</dbReference>
<sequence>MKDDTCAKMLRIRFERNTMKRWMRFQTTRVTNCGEHPFPSPIFHLSYPRTDFAYHALTFGFFVDNLIMKADPKHRKIDRIFREEIAEPYGIDLMISAPSGENYRIARMNPITLNDFILGSLLSMHMHKHVGLTPAVFNDPSIRDIPLSSNMGFGNARSIAKFYGILANNGKLGNKTMLSRKMIKDLATEQSSGTSKDLGIHITMAKGVFIVNNTKDQPVFGHPGYGGQMAFADVHNEIGMAYVTNHLSIYAFGNDPNFLDLQRVFYECFDKFKFGKN</sequence>
<dbReference type="InterPro" id="IPR012338">
    <property type="entry name" value="Beta-lactam/transpept-like"/>
</dbReference>
<name>A0ABQ9FDG1_TEGGR</name>
<dbReference type="PANTHER" id="PTHR43319">
    <property type="entry name" value="BETA-LACTAMASE-RELATED"/>
    <property type="match status" value="1"/>
</dbReference>
<dbReference type="Pfam" id="PF00144">
    <property type="entry name" value="Beta-lactamase"/>
    <property type="match status" value="1"/>
</dbReference>
<evidence type="ECO:0000313" key="2">
    <source>
        <dbReference type="EMBL" id="KAJ8314686.1"/>
    </source>
</evidence>
<dbReference type="PANTHER" id="PTHR43319:SF3">
    <property type="entry name" value="BETA-LACTAMASE-RELATED DOMAIN-CONTAINING PROTEIN"/>
    <property type="match status" value="1"/>
</dbReference>
<organism evidence="2 3">
    <name type="scientific">Tegillarca granosa</name>
    <name type="common">Malaysian cockle</name>
    <name type="synonym">Anadara granosa</name>
    <dbReference type="NCBI Taxonomy" id="220873"/>
    <lineage>
        <taxon>Eukaryota</taxon>
        <taxon>Metazoa</taxon>
        <taxon>Spiralia</taxon>
        <taxon>Lophotrochozoa</taxon>
        <taxon>Mollusca</taxon>
        <taxon>Bivalvia</taxon>
        <taxon>Autobranchia</taxon>
        <taxon>Pteriomorphia</taxon>
        <taxon>Arcoida</taxon>
        <taxon>Arcoidea</taxon>
        <taxon>Arcidae</taxon>
        <taxon>Tegillarca</taxon>
    </lineage>
</organism>
<dbReference type="InterPro" id="IPR052907">
    <property type="entry name" value="Beta-lactamase/esterase"/>
</dbReference>
<dbReference type="SUPFAM" id="SSF56601">
    <property type="entry name" value="beta-lactamase/transpeptidase-like"/>
    <property type="match status" value="1"/>
</dbReference>
<gene>
    <name evidence="2" type="ORF">KUTeg_006836</name>
</gene>
<accession>A0ABQ9FDG1</accession>
<protein>
    <recommendedName>
        <fullName evidence="1">Beta-lactamase-related domain-containing protein</fullName>
    </recommendedName>
</protein>